<dbReference type="RefSeq" id="XP_062659302.1">
    <property type="nucleotide sequence ID" value="XM_062798495.1"/>
</dbReference>
<protein>
    <submittedName>
        <fullName evidence="2">Uncharacterized protein</fullName>
    </submittedName>
</protein>
<dbReference type="EMBL" id="JAUEPN010000004">
    <property type="protein sequence ID" value="KAK3295788.1"/>
    <property type="molecule type" value="Genomic_DNA"/>
</dbReference>
<comment type="caution">
    <text evidence="2">The sequence shown here is derived from an EMBL/GenBank/DDBJ whole genome shotgun (WGS) entry which is preliminary data.</text>
</comment>
<feature type="compositionally biased region" description="Polar residues" evidence="1">
    <location>
        <begin position="202"/>
        <end position="213"/>
    </location>
</feature>
<feature type="compositionally biased region" description="Low complexity" evidence="1">
    <location>
        <begin position="1"/>
        <end position="20"/>
    </location>
</feature>
<feature type="compositionally biased region" description="Polar residues" evidence="1">
    <location>
        <begin position="82"/>
        <end position="94"/>
    </location>
</feature>
<feature type="region of interest" description="Disordered" evidence="1">
    <location>
        <begin position="193"/>
        <end position="213"/>
    </location>
</feature>
<keyword evidence="3" id="KW-1185">Reference proteome</keyword>
<proteinExistence type="predicted"/>
<evidence type="ECO:0000313" key="2">
    <source>
        <dbReference type="EMBL" id="KAK3295788.1"/>
    </source>
</evidence>
<organism evidence="2 3">
    <name type="scientific">Chaetomium fimeti</name>
    <dbReference type="NCBI Taxonomy" id="1854472"/>
    <lineage>
        <taxon>Eukaryota</taxon>
        <taxon>Fungi</taxon>
        <taxon>Dikarya</taxon>
        <taxon>Ascomycota</taxon>
        <taxon>Pezizomycotina</taxon>
        <taxon>Sordariomycetes</taxon>
        <taxon>Sordariomycetidae</taxon>
        <taxon>Sordariales</taxon>
        <taxon>Chaetomiaceae</taxon>
        <taxon>Chaetomium</taxon>
    </lineage>
</organism>
<gene>
    <name evidence="2" type="ORF">B0H64DRAFT_154625</name>
</gene>
<reference evidence="2" key="1">
    <citation type="journal article" date="2023" name="Mol. Phylogenet. Evol.">
        <title>Genome-scale phylogeny and comparative genomics of the fungal order Sordariales.</title>
        <authorList>
            <person name="Hensen N."/>
            <person name="Bonometti L."/>
            <person name="Westerberg I."/>
            <person name="Brannstrom I.O."/>
            <person name="Guillou S."/>
            <person name="Cros-Aarteil S."/>
            <person name="Calhoun S."/>
            <person name="Haridas S."/>
            <person name="Kuo A."/>
            <person name="Mondo S."/>
            <person name="Pangilinan J."/>
            <person name="Riley R."/>
            <person name="LaButti K."/>
            <person name="Andreopoulos B."/>
            <person name="Lipzen A."/>
            <person name="Chen C."/>
            <person name="Yan M."/>
            <person name="Daum C."/>
            <person name="Ng V."/>
            <person name="Clum A."/>
            <person name="Steindorff A."/>
            <person name="Ohm R.A."/>
            <person name="Martin F."/>
            <person name="Silar P."/>
            <person name="Natvig D.O."/>
            <person name="Lalanne C."/>
            <person name="Gautier V."/>
            <person name="Ament-Velasquez S.L."/>
            <person name="Kruys A."/>
            <person name="Hutchinson M.I."/>
            <person name="Powell A.J."/>
            <person name="Barry K."/>
            <person name="Miller A.N."/>
            <person name="Grigoriev I.V."/>
            <person name="Debuchy R."/>
            <person name="Gladieux P."/>
            <person name="Hiltunen Thoren M."/>
            <person name="Johannesson H."/>
        </authorList>
    </citation>
    <scope>NUCLEOTIDE SEQUENCE</scope>
    <source>
        <strain evidence="2">CBS 168.71</strain>
    </source>
</reference>
<evidence type="ECO:0000313" key="3">
    <source>
        <dbReference type="Proteomes" id="UP001278766"/>
    </source>
</evidence>
<name>A0AAE0LSE8_9PEZI</name>
<evidence type="ECO:0000256" key="1">
    <source>
        <dbReference type="SAM" id="MobiDB-lite"/>
    </source>
</evidence>
<sequence>MSPHLSSSLQSKLPSSNPLSPRRRTCSRSSPNRNACAVRCQPEETLPTNRDQTHRVHHTRPHHAATPHIDGSQLQAAPPASATKTSIKPATRTVQHPAPSVNGARTPTNGLPWSDPNKGIVVGGLRPFGQSLPEPNHSWGIWEQDINTTLEHATLRCLNEIYSLLRHFPHSLPPFPLFFFLSFVASYTVLETTTTTKPPGSVPSQPTTGRSTPTLECRPALSGLGVFSLFSAEESQRNAREVRIERRCTTDHAISTVQRLVVRAQITKCFV</sequence>
<feature type="region of interest" description="Disordered" evidence="1">
    <location>
        <begin position="1"/>
        <end position="115"/>
    </location>
</feature>
<dbReference type="GeneID" id="87835443"/>
<reference evidence="2" key="2">
    <citation type="submission" date="2023-06" db="EMBL/GenBank/DDBJ databases">
        <authorList>
            <consortium name="Lawrence Berkeley National Laboratory"/>
            <person name="Haridas S."/>
            <person name="Hensen N."/>
            <person name="Bonometti L."/>
            <person name="Westerberg I."/>
            <person name="Brannstrom I.O."/>
            <person name="Guillou S."/>
            <person name="Cros-Aarteil S."/>
            <person name="Calhoun S."/>
            <person name="Kuo A."/>
            <person name="Mondo S."/>
            <person name="Pangilinan J."/>
            <person name="Riley R."/>
            <person name="Labutti K."/>
            <person name="Andreopoulos B."/>
            <person name="Lipzen A."/>
            <person name="Chen C."/>
            <person name="Yanf M."/>
            <person name="Daum C."/>
            <person name="Ng V."/>
            <person name="Clum A."/>
            <person name="Steindorff A."/>
            <person name="Ohm R."/>
            <person name="Martin F."/>
            <person name="Silar P."/>
            <person name="Natvig D."/>
            <person name="Lalanne C."/>
            <person name="Gautier V."/>
            <person name="Ament-Velasquez S.L."/>
            <person name="Kruys A."/>
            <person name="Hutchinson M.I."/>
            <person name="Powell A.J."/>
            <person name="Barry K."/>
            <person name="Miller A.N."/>
            <person name="Grigoriev I.V."/>
            <person name="Debuchy R."/>
            <person name="Gladieux P."/>
            <person name="Thoren M.H."/>
            <person name="Johannesson H."/>
        </authorList>
    </citation>
    <scope>NUCLEOTIDE SEQUENCE</scope>
    <source>
        <strain evidence="2">CBS 168.71</strain>
    </source>
</reference>
<dbReference type="Proteomes" id="UP001278766">
    <property type="component" value="Unassembled WGS sequence"/>
</dbReference>
<accession>A0AAE0LSE8</accession>
<dbReference type="AlphaFoldDB" id="A0AAE0LSE8"/>
<feature type="compositionally biased region" description="Basic residues" evidence="1">
    <location>
        <begin position="55"/>
        <end position="65"/>
    </location>
</feature>